<feature type="signal peptide" evidence="1">
    <location>
        <begin position="1"/>
        <end position="24"/>
    </location>
</feature>
<dbReference type="Proteomes" id="UP001160390">
    <property type="component" value="Unassembled WGS sequence"/>
</dbReference>
<accession>A0AA35Q226</accession>
<keyword evidence="1" id="KW-0732">Signal</keyword>
<gene>
    <name evidence="2" type="ORF">CCHLO57077_00019818</name>
</gene>
<organism evidence="2 3">
    <name type="scientific">Clonostachys chloroleuca</name>
    <dbReference type="NCBI Taxonomy" id="1926264"/>
    <lineage>
        <taxon>Eukaryota</taxon>
        <taxon>Fungi</taxon>
        <taxon>Dikarya</taxon>
        <taxon>Ascomycota</taxon>
        <taxon>Pezizomycotina</taxon>
        <taxon>Sordariomycetes</taxon>
        <taxon>Hypocreomycetidae</taxon>
        <taxon>Hypocreales</taxon>
        <taxon>Bionectriaceae</taxon>
        <taxon>Clonostachys</taxon>
    </lineage>
</organism>
<protein>
    <submittedName>
        <fullName evidence="2">Uncharacterized protein</fullName>
    </submittedName>
</protein>
<feature type="chain" id="PRO_5041225324" evidence="1">
    <location>
        <begin position="25"/>
        <end position="208"/>
    </location>
</feature>
<dbReference type="EMBL" id="CABFNP030000863">
    <property type="protein sequence ID" value="CAI6088680.1"/>
    <property type="molecule type" value="Genomic_DNA"/>
</dbReference>
<dbReference type="InterPro" id="IPR046670">
    <property type="entry name" value="DUF6540"/>
</dbReference>
<evidence type="ECO:0000313" key="2">
    <source>
        <dbReference type="EMBL" id="CAI6088680.1"/>
    </source>
</evidence>
<name>A0AA35Q226_9HYPO</name>
<evidence type="ECO:0000313" key="3">
    <source>
        <dbReference type="Proteomes" id="UP001160390"/>
    </source>
</evidence>
<reference evidence="2" key="1">
    <citation type="submission" date="2023-01" db="EMBL/GenBank/DDBJ databases">
        <authorList>
            <person name="Piombo E."/>
        </authorList>
    </citation>
    <scope>NUCLEOTIDE SEQUENCE</scope>
</reference>
<dbReference type="Pfam" id="PF20174">
    <property type="entry name" value="DUF6540"/>
    <property type="match status" value="1"/>
</dbReference>
<evidence type="ECO:0000256" key="1">
    <source>
        <dbReference type="SAM" id="SignalP"/>
    </source>
</evidence>
<proteinExistence type="predicted"/>
<sequence>MSWSGRTNNRVFIVIFFITMLVSGKSKRSGRRCSKKKLDKQKPINDSTHERHLFILVYRGDPTDDPEDRHTALFVTDQDINYDNLNQRSRNSMIHAIGEPGYFQVEERQNIRNPAASRSFLQAVFVETFYMSSDRGLQEWILQTRVQNDIDAYPEWNCQTFVTDALTHLLNNQLLNGDSYTNATSGMFTALDFDNNIEDDPEELVYND</sequence>
<comment type="caution">
    <text evidence="2">The sequence shown here is derived from an EMBL/GenBank/DDBJ whole genome shotgun (WGS) entry which is preliminary data.</text>
</comment>
<keyword evidence="3" id="KW-1185">Reference proteome</keyword>
<dbReference type="AlphaFoldDB" id="A0AA35Q226"/>